<sequence>MVNYGSGNLGEETISTNDSKSNPILEYRNLTVEAGNTLTLPSRCRLLVSDTLTVDGEIVVQYDIAGSSSGGPKGGDSGGNLELMAKTITGTGTIRVDGEDGADGNNFGNRNNGGAGVGYSIPSTGATGSGASTPEVGSNADDDYENGWNGNTSGGSAGTPHSSIYDDSALKAYIEDYLISGAYITQSPIDTMLPGSGSSGAGGGSEGLDDPDRTNNYRTYRVDVGGGGGGAGGSFISQGGAGGNGDDNTTYSNSVLSNNSANNNNSANASVRGGEGGGGGGAGGFILLVSENVGTGVTFSVRGGNGGDGYWSEVNGQNVDSNDATVSFNYQASSRDGGGGGGGSGGLIIGFCDKTPTVDLSGGSGGIPGGQRRDGSNFNSNAGSTGQDGATFIYDVTELV</sequence>
<reference evidence="2 3" key="1">
    <citation type="submission" date="2016-10" db="EMBL/GenBank/DDBJ databases">
        <authorList>
            <person name="de Groot N.N."/>
        </authorList>
    </citation>
    <scope>NUCLEOTIDE SEQUENCE [LARGE SCALE GENOMIC DNA]</scope>
    <source>
        <strain evidence="2 3">CDM_5</strain>
    </source>
</reference>
<proteinExistence type="predicted"/>
<evidence type="ECO:0000313" key="3">
    <source>
        <dbReference type="Proteomes" id="UP000183894"/>
    </source>
</evidence>
<accession>A0A1H7N072</accession>
<feature type="region of interest" description="Disordered" evidence="1">
    <location>
        <begin position="118"/>
        <end position="160"/>
    </location>
</feature>
<protein>
    <submittedName>
        <fullName evidence="2">Uncharacterized protein</fullName>
    </submittedName>
</protein>
<feature type="compositionally biased region" description="Low complexity" evidence="1">
    <location>
        <begin position="246"/>
        <end position="271"/>
    </location>
</feature>
<dbReference type="AlphaFoldDB" id="A0A1H7N072"/>
<evidence type="ECO:0000313" key="2">
    <source>
        <dbReference type="EMBL" id="SEL16986.1"/>
    </source>
</evidence>
<feature type="compositionally biased region" description="Gly residues" evidence="1">
    <location>
        <begin position="197"/>
        <end position="206"/>
    </location>
</feature>
<organism evidence="2 3">
    <name type="scientific">Haloferax larsenii</name>
    <dbReference type="NCBI Taxonomy" id="302484"/>
    <lineage>
        <taxon>Archaea</taxon>
        <taxon>Methanobacteriati</taxon>
        <taxon>Methanobacteriota</taxon>
        <taxon>Stenosarchaea group</taxon>
        <taxon>Halobacteria</taxon>
        <taxon>Halobacteriales</taxon>
        <taxon>Haloferacaceae</taxon>
        <taxon>Haloferax</taxon>
    </lineage>
</organism>
<feature type="region of interest" description="Disordered" evidence="1">
    <location>
        <begin position="237"/>
        <end position="275"/>
    </location>
</feature>
<feature type="compositionally biased region" description="Polar residues" evidence="1">
    <location>
        <begin position="121"/>
        <end position="136"/>
    </location>
</feature>
<dbReference type="RefSeq" id="WP_139198332.1">
    <property type="nucleotide sequence ID" value="NZ_FOAD01000003.1"/>
</dbReference>
<dbReference type="Proteomes" id="UP000183894">
    <property type="component" value="Unassembled WGS sequence"/>
</dbReference>
<dbReference type="OrthoDB" id="386443at2157"/>
<evidence type="ECO:0000256" key="1">
    <source>
        <dbReference type="SAM" id="MobiDB-lite"/>
    </source>
</evidence>
<feature type="region of interest" description="Disordered" evidence="1">
    <location>
        <begin position="194"/>
        <end position="216"/>
    </location>
</feature>
<feature type="region of interest" description="Disordered" evidence="1">
    <location>
        <begin position="360"/>
        <end position="384"/>
    </location>
</feature>
<dbReference type="EMBL" id="FOAD01000003">
    <property type="protein sequence ID" value="SEL16986.1"/>
    <property type="molecule type" value="Genomic_DNA"/>
</dbReference>
<gene>
    <name evidence="2" type="ORF">SAMN04488691_103155</name>
</gene>
<name>A0A1H7N072_HALLR</name>